<accession>A0A084TIW1</accession>
<dbReference type="Proteomes" id="UP000028521">
    <property type="component" value="Unassembled WGS sequence"/>
</dbReference>
<dbReference type="AlphaFoldDB" id="A0A084TIW1"/>
<reference evidence="1 2" key="1">
    <citation type="journal article" date="2014" name="Genome Announc.">
        <title>Draft Genome Sequence of the Algicidal Bacterium Mangrovimonas yunxiaonensis Strain LY01.</title>
        <authorList>
            <person name="Li Y."/>
            <person name="Zhu H."/>
            <person name="Li C."/>
            <person name="Zhang H."/>
            <person name="Chen Z."/>
            <person name="Zheng W."/>
            <person name="Xu H."/>
            <person name="Zheng T."/>
        </authorList>
    </citation>
    <scope>NUCLEOTIDE SEQUENCE [LARGE SCALE GENOMIC DNA]</scope>
    <source>
        <strain evidence="1 2">LY01</strain>
    </source>
</reference>
<dbReference type="STRING" id="1197477.IA57_09265"/>
<dbReference type="eggNOG" id="ENOG502Z8Z5">
    <property type="taxonomic scope" value="Bacteria"/>
</dbReference>
<reference evidence="2" key="2">
    <citation type="submission" date="2014-07" db="EMBL/GenBank/DDBJ databases">
        <title>Genome sequence of Mangrovimonas yunxiaonensis.</title>
        <authorList>
            <person name="Li Y."/>
            <person name="Zheng T."/>
        </authorList>
    </citation>
    <scope>NUCLEOTIDE SEQUENCE [LARGE SCALE GENOMIC DNA]</scope>
    <source>
        <strain evidence="2">LY01</strain>
    </source>
</reference>
<dbReference type="RefSeq" id="WP_036123265.1">
    <property type="nucleotide sequence ID" value="NZ_BMET01000007.1"/>
</dbReference>
<evidence type="ECO:0000313" key="2">
    <source>
        <dbReference type="Proteomes" id="UP000028521"/>
    </source>
</evidence>
<dbReference type="OrthoDB" id="9775382at2"/>
<evidence type="ECO:0000313" key="1">
    <source>
        <dbReference type="EMBL" id="KFB00647.1"/>
    </source>
</evidence>
<dbReference type="InterPro" id="IPR046495">
    <property type="entry name" value="DUF6588"/>
</dbReference>
<organism evidence="1 2">
    <name type="scientific">Mangrovimonas yunxiaonensis</name>
    <dbReference type="NCBI Taxonomy" id="1197477"/>
    <lineage>
        <taxon>Bacteria</taxon>
        <taxon>Pseudomonadati</taxon>
        <taxon>Bacteroidota</taxon>
        <taxon>Flavobacteriia</taxon>
        <taxon>Flavobacteriales</taxon>
        <taxon>Flavobacteriaceae</taxon>
        <taxon>Mangrovimonas</taxon>
    </lineage>
</organism>
<keyword evidence="2" id="KW-1185">Reference proteome</keyword>
<proteinExistence type="predicted"/>
<protein>
    <submittedName>
        <fullName evidence="1">Uncharacterized protein</fullName>
    </submittedName>
</protein>
<comment type="caution">
    <text evidence="1">The sequence shown here is derived from an EMBL/GenBank/DDBJ whole genome shotgun (WGS) entry which is preliminary data.</text>
</comment>
<gene>
    <name evidence="1" type="ORF">IA57_09265</name>
</gene>
<dbReference type="EMBL" id="JPFK01000007">
    <property type="protein sequence ID" value="KFB00647.1"/>
    <property type="molecule type" value="Genomic_DNA"/>
</dbReference>
<dbReference type="Pfam" id="PF20230">
    <property type="entry name" value="DUF6588"/>
    <property type="match status" value="1"/>
</dbReference>
<sequence length="337" mass="36335">MNSIKTTFAVFLMGLTGFAQENINDLMAAGINDAKTFTSHYIAPASDGLGYGINNGWFNSGKALKRFGFEISVIGNAIFIKDKHKSFTMQASDYENVRFSDGSTSKQVATALGHNDPGISVVITYDDPIFGQQETTLTLPTGLGATSVNFIPTAFVQAAFSPFKGTQIKGRFFPKTNVEDAKVSLYGVGLQQEFTTFLPADKLFPVAISGLIAYTHLDGAYDFTDTEIVAGSKQRIETDVNTWLFEMIVSTKLKVINVYGGLGYMTGTTTSDLLGSYVVSDGVLFSQEIKDPFSIEKDVSGVRATLGANLKLGFFGLNLDYTLAAFNSAVLGLNVSF</sequence>
<name>A0A084TIW1_9FLAO</name>